<feature type="active site" evidence="5">
    <location>
        <position position="485"/>
    </location>
</feature>
<sequence length="549" mass="59546">MLFVRRAAIHSACRSPVVRTLSHRYTGIKALSFRAPQEPVVIGEEVDVECTAVAFGGRGVCKFPGGFVILCERAVPGEKVHARITAIKKGGRYAEAVKIQRLRPTPYHVNAPCPHFDRCGGCTWLDVAYDQQLAFKRDQVVDVMTRIARINDADRIVNAISPSQQRLRYRNKMEFAFAQVGDNSSGRPAFGLRPAGDHTGLVEVFTSGCVLQQVVADKVLARCAAHLHAMADVSALLPVFNRRTGCGVLRSLTLRTAPLAGRCSGETAVMVIIAAALDRQGKETKKAFAALAADLATIDCVQSVVHERVGDNNENQITVLHGPATISITLRGVVFALSVKSFFQTNTKQAEILVESVEEACALTGENTETILDLFCGVGTFGLCLASKARHVYGCEIVPEAVEDAKRNAVANRIENATFWQADLAQLSESMLCADSKSMSKSIVFGKDVVRPDVVIVDPARSGMDVTLVAILRSLGIPRIVYVSCNPATQARDVALLCDVSDNTQSGDLLAKYRLISCIPVDLFPHTPHVENIVVLERVPSTRGYEVYS</sequence>
<dbReference type="GO" id="GO:0006396">
    <property type="term" value="P:RNA processing"/>
    <property type="evidence" value="ECO:0007669"/>
    <property type="project" value="InterPro"/>
</dbReference>
<dbReference type="GO" id="GO:0008757">
    <property type="term" value="F:S-adenosylmethionine-dependent methyltransferase activity"/>
    <property type="evidence" value="ECO:0007669"/>
    <property type="project" value="UniProtKB-ARBA"/>
</dbReference>
<dbReference type="CDD" id="cd02440">
    <property type="entry name" value="AdoMet_MTases"/>
    <property type="match status" value="1"/>
</dbReference>
<dbReference type="OMA" id="GGCKWQH"/>
<dbReference type="InterPro" id="IPR012340">
    <property type="entry name" value="NA-bd_OB-fold"/>
</dbReference>
<evidence type="ECO:0000259" key="6">
    <source>
        <dbReference type="PROSITE" id="PS50926"/>
    </source>
</evidence>
<dbReference type="KEGG" id="mpp:MICPUCDRAFT_31857"/>
<dbReference type="InterPro" id="IPR029063">
    <property type="entry name" value="SAM-dependent_MTases_sf"/>
</dbReference>
<name>C1MLF0_MICPC</name>
<dbReference type="eggNOG" id="KOG2187">
    <property type="taxonomic scope" value="Eukaryota"/>
</dbReference>
<dbReference type="RefSeq" id="XP_003056155.1">
    <property type="nucleotide sequence ID" value="XM_003056109.1"/>
</dbReference>
<dbReference type="PANTHER" id="PTHR11061:SF30">
    <property type="entry name" value="TRNA (URACIL(54)-C(5))-METHYLTRANSFERASE"/>
    <property type="match status" value="1"/>
</dbReference>
<evidence type="ECO:0000313" key="7">
    <source>
        <dbReference type="EMBL" id="EEH59531.1"/>
    </source>
</evidence>
<dbReference type="PANTHER" id="PTHR11061">
    <property type="entry name" value="RNA M5U METHYLTRANSFERASE"/>
    <property type="match status" value="1"/>
</dbReference>
<evidence type="ECO:0000256" key="1">
    <source>
        <dbReference type="ARBA" id="ARBA00022603"/>
    </source>
</evidence>
<keyword evidence="8" id="KW-1185">Reference proteome</keyword>
<dbReference type="EMBL" id="GG663736">
    <property type="protein sequence ID" value="EEH59531.1"/>
    <property type="molecule type" value="Genomic_DNA"/>
</dbReference>
<dbReference type="AlphaFoldDB" id="C1MLF0"/>
<feature type="domain" description="TRAM" evidence="6">
    <location>
        <begin position="39"/>
        <end position="98"/>
    </location>
</feature>
<dbReference type="InterPro" id="IPR030391">
    <property type="entry name" value="MeTrfase_TrmA_CS"/>
</dbReference>
<keyword evidence="3 4" id="KW-0949">S-adenosyl-L-methionine</keyword>
<proteinExistence type="inferred from homology"/>
<dbReference type="Gene3D" id="2.40.50.1070">
    <property type="match status" value="1"/>
</dbReference>
<feature type="binding site" evidence="4">
    <location>
        <position position="396"/>
    </location>
    <ligand>
        <name>S-adenosyl-L-methionine</name>
        <dbReference type="ChEBI" id="CHEBI:59789"/>
    </ligand>
</feature>
<evidence type="ECO:0000256" key="4">
    <source>
        <dbReference type="PROSITE-ProRule" id="PRU01024"/>
    </source>
</evidence>
<dbReference type="Pfam" id="PF05958">
    <property type="entry name" value="tRNA_U5-meth_tr"/>
    <property type="match status" value="1"/>
</dbReference>
<dbReference type="PROSITE" id="PS50926">
    <property type="entry name" value="TRAM"/>
    <property type="match status" value="1"/>
</dbReference>
<dbReference type="NCBIfam" id="TIGR00479">
    <property type="entry name" value="rumA"/>
    <property type="match status" value="1"/>
</dbReference>
<evidence type="ECO:0000313" key="8">
    <source>
        <dbReference type="Proteomes" id="UP000001876"/>
    </source>
</evidence>
<feature type="binding site" evidence="4">
    <location>
        <position position="375"/>
    </location>
    <ligand>
        <name>S-adenosyl-L-methionine</name>
        <dbReference type="ChEBI" id="CHEBI:59789"/>
    </ligand>
</feature>
<dbReference type="GeneID" id="9682030"/>
<dbReference type="SUPFAM" id="SSF50249">
    <property type="entry name" value="Nucleic acid-binding proteins"/>
    <property type="match status" value="1"/>
</dbReference>
<dbReference type="SUPFAM" id="SSF53335">
    <property type="entry name" value="S-adenosyl-L-methionine-dependent methyltransferases"/>
    <property type="match status" value="1"/>
</dbReference>
<dbReference type="PROSITE" id="PS51687">
    <property type="entry name" value="SAM_MT_RNA_M5U"/>
    <property type="match status" value="1"/>
</dbReference>
<dbReference type="Gene3D" id="2.40.50.140">
    <property type="entry name" value="Nucleic acid-binding proteins"/>
    <property type="match status" value="1"/>
</dbReference>
<feature type="binding site" evidence="4">
    <location>
        <position position="458"/>
    </location>
    <ligand>
        <name>S-adenosyl-L-methionine</name>
        <dbReference type="ChEBI" id="CHEBI:59789"/>
    </ligand>
</feature>
<keyword evidence="2 4" id="KW-0808">Transferase</keyword>
<evidence type="ECO:0000256" key="3">
    <source>
        <dbReference type="ARBA" id="ARBA00022691"/>
    </source>
</evidence>
<dbReference type="PROSITE" id="PS01230">
    <property type="entry name" value="TRMA_1"/>
    <property type="match status" value="1"/>
</dbReference>
<dbReference type="InterPro" id="IPR002792">
    <property type="entry name" value="TRAM_dom"/>
</dbReference>
<evidence type="ECO:0000256" key="2">
    <source>
        <dbReference type="ARBA" id="ARBA00022679"/>
    </source>
</evidence>
<reference evidence="7 8" key="1">
    <citation type="journal article" date="2009" name="Science">
        <title>Green evolution and dynamic adaptations revealed by genomes of the marine picoeukaryotes Micromonas.</title>
        <authorList>
            <person name="Worden A.Z."/>
            <person name="Lee J.H."/>
            <person name="Mock T."/>
            <person name="Rouze P."/>
            <person name="Simmons M.P."/>
            <person name="Aerts A.L."/>
            <person name="Allen A.E."/>
            <person name="Cuvelier M.L."/>
            <person name="Derelle E."/>
            <person name="Everett M.V."/>
            <person name="Foulon E."/>
            <person name="Grimwood J."/>
            <person name="Gundlach H."/>
            <person name="Henrissat B."/>
            <person name="Napoli C."/>
            <person name="McDonald S.M."/>
            <person name="Parker M.S."/>
            <person name="Rombauts S."/>
            <person name="Salamov A."/>
            <person name="Von Dassow P."/>
            <person name="Badger J.H."/>
            <person name="Coutinho P.M."/>
            <person name="Demir E."/>
            <person name="Dubchak I."/>
            <person name="Gentemann C."/>
            <person name="Eikrem W."/>
            <person name="Gready J.E."/>
            <person name="John U."/>
            <person name="Lanier W."/>
            <person name="Lindquist E.A."/>
            <person name="Lucas S."/>
            <person name="Mayer K.F."/>
            <person name="Moreau H."/>
            <person name="Not F."/>
            <person name="Otillar R."/>
            <person name="Panaud O."/>
            <person name="Pangilinan J."/>
            <person name="Paulsen I."/>
            <person name="Piegu B."/>
            <person name="Poliakov A."/>
            <person name="Robbens S."/>
            <person name="Schmutz J."/>
            <person name="Toulza E."/>
            <person name="Wyss T."/>
            <person name="Zelensky A."/>
            <person name="Zhou K."/>
            <person name="Armbrust E.V."/>
            <person name="Bhattacharya D."/>
            <person name="Goodenough U.W."/>
            <person name="Van de Peer Y."/>
            <person name="Grigoriev I.V."/>
        </authorList>
    </citation>
    <scope>NUCLEOTIDE SEQUENCE [LARGE SCALE GENOMIC DNA]</scope>
    <source>
        <strain evidence="7 8">CCMP1545</strain>
    </source>
</reference>
<protein>
    <submittedName>
        <fullName evidence="7">Predicted protein</fullName>
    </submittedName>
</protein>
<keyword evidence="1 4" id="KW-0489">Methyltransferase</keyword>
<organism evidence="8">
    <name type="scientific">Micromonas pusilla (strain CCMP1545)</name>
    <name type="common">Picoplanktonic green alga</name>
    <dbReference type="NCBI Taxonomy" id="564608"/>
    <lineage>
        <taxon>Eukaryota</taxon>
        <taxon>Viridiplantae</taxon>
        <taxon>Chlorophyta</taxon>
        <taxon>Mamiellophyceae</taxon>
        <taxon>Mamiellales</taxon>
        <taxon>Mamiellaceae</taxon>
        <taxon>Micromonas</taxon>
    </lineage>
</organism>
<dbReference type="InterPro" id="IPR030390">
    <property type="entry name" value="MeTrfase_TrmA_AS"/>
</dbReference>
<dbReference type="PROSITE" id="PS01231">
    <property type="entry name" value="TRMA_2"/>
    <property type="match status" value="1"/>
</dbReference>
<dbReference type="OrthoDB" id="10250660at2759"/>
<feature type="binding site" evidence="4">
    <location>
        <position position="344"/>
    </location>
    <ligand>
        <name>S-adenosyl-L-methionine</name>
        <dbReference type="ChEBI" id="CHEBI:59789"/>
    </ligand>
</feature>
<gene>
    <name evidence="7" type="ORF">MICPUCDRAFT_31857</name>
</gene>
<dbReference type="Proteomes" id="UP000001876">
    <property type="component" value="Unassembled WGS sequence"/>
</dbReference>
<feature type="active site" description="Nucleophile" evidence="4">
    <location>
        <position position="485"/>
    </location>
</feature>
<evidence type="ECO:0000256" key="5">
    <source>
        <dbReference type="PROSITE-ProRule" id="PRU10015"/>
    </source>
</evidence>
<dbReference type="STRING" id="564608.C1MLF0"/>
<dbReference type="Gene3D" id="3.40.50.150">
    <property type="entry name" value="Vaccinia Virus protein VP39"/>
    <property type="match status" value="1"/>
</dbReference>
<dbReference type="GO" id="GO:0001510">
    <property type="term" value="P:RNA methylation"/>
    <property type="evidence" value="ECO:0007669"/>
    <property type="project" value="UniProtKB-ARBA"/>
</dbReference>
<comment type="similarity">
    <text evidence="4">Belongs to the class I-like SAM-binding methyltransferase superfamily. RNA M5U methyltransferase family.</text>
</comment>
<dbReference type="FunFam" id="3.40.50.150:FF:000009">
    <property type="entry name" value="23S rRNA (Uracil(1939)-C(5))-methyltransferase RlmD"/>
    <property type="match status" value="1"/>
</dbReference>
<dbReference type="InterPro" id="IPR010280">
    <property type="entry name" value="U5_MeTrfase_fam"/>
</dbReference>
<accession>C1MLF0</accession>
<dbReference type="GO" id="GO:0008173">
    <property type="term" value="F:RNA methyltransferase activity"/>
    <property type="evidence" value="ECO:0007669"/>
    <property type="project" value="InterPro"/>
</dbReference>